<accession>A0A9P0TY88</accession>
<comment type="caution">
    <text evidence="1">The sequence shown here is derived from an EMBL/GenBank/DDBJ whole genome shotgun (WGS) entry which is preliminary data.</text>
</comment>
<protein>
    <submittedName>
        <fullName evidence="1">Uncharacterized protein</fullName>
    </submittedName>
</protein>
<dbReference type="EMBL" id="CALOZG010000085">
    <property type="protein sequence ID" value="CAH4037114.1"/>
    <property type="molecule type" value="Genomic_DNA"/>
</dbReference>
<sequence>MPWRAGGNAIQDGIERVEICQFARALRRGPASSLWRPYARLACTRPRARDVTLASFRRRHGPPANNPMRAKCPTPLITFFTYRIRLNYKSICVCS</sequence>
<gene>
    <name evidence="1" type="ORF">PIBRA_LOCUS12843</name>
</gene>
<dbReference type="Proteomes" id="UP001152562">
    <property type="component" value="Unassembled WGS sequence"/>
</dbReference>
<reference evidence="1" key="1">
    <citation type="submission" date="2022-05" db="EMBL/GenBank/DDBJ databases">
        <authorList>
            <person name="Okamura Y."/>
        </authorList>
    </citation>
    <scope>NUCLEOTIDE SEQUENCE</scope>
</reference>
<name>A0A9P0TY88_PIEBR</name>
<proteinExistence type="predicted"/>
<evidence type="ECO:0000313" key="1">
    <source>
        <dbReference type="EMBL" id="CAH4037114.1"/>
    </source>
</evidence>
<keyword evidence="2" id="KW-1185">Reference proteome</keyword>
<evidence type="ECO:0000313" key="2">
    <source>
        <dbReference type="Proteomes" id="UP001152562"/>
    </source>
</evidence>
<dbReference type="AlphaFoldDB" id="A0A9P0TY88"/>
<organism evidence="1 2">
    <name type="scientific">Pieris brassicae</name>
    <name type="common">White butterfly</name>
    <name type="synonym">Large white butterfly</name>
    <dbReference type="NCBI Taxonomy" id="7116"/>
    <lineage>
        <taxon>Eukaryota</taxon>
        <taxon>Metazoa</taxon>
        <taxon>Ecdysozoa</taxon>
        <taxon>Arthropoda</taxon>
        <taxon>Hexapoda</taxon>
        <taxon>Insecta</taxon>
        <taxon>Pterygota</taxon>
        <taxon>Neoptera</taxon>
        <taxon>Endopterygota</taxon>
        <taxon>Lepidoptera</taxon>
        <taxon>Glossata</taxon>
        <taxon>Ditrysia</taxon>
        <taxon>Papilionoidea</taxon>
        <taxon>Pieridae</taxon>
        <taxon>Pierinae</taxon>
        <taxon>Pieris</taxon>
    </lineage>
</organism>